<evidence type="ECO:0000256" key="1">
    <source>
        <dbReference type="SAM" id="Phobius"/>
    </source>
</evidence>
<name>A0A6J1PMV5_9HYME</name>
<keyword evidence="1" id="KW-0472">Membrane</keyword>
<dbReference type="Proteomes" id="UP000504618">
    <property type="component" value="Unplaced"/>
</dbReference>
<proteinExistence type="predicted"/>
<keyword evidence="1" id="KW-1133">Transmembrane helix</keyword>
<dbReference type="RefSeq" id="XP_024870661.1">
    <property type="nucleotide sequence ID" value="XM_025014893.1"/>
</dbReference>
<keyword evidence="1" id="KW-0812">Transmembrane</keyword>
<dbReference type="AlphaFoldDB" id="A0A6J1PMV5"/>
<dbReference type="GeneID" id="112453886"/>
<sequence>MQFHVIRIKIRNVTVMENISRETTKQGKEELQNDVATELSDNIEEQQKKEEPLKKNFKYYFNRFRYYHYHCSEKINSFIAVICMWIIKIQFYLMGFRINGLPSIHEIEEENYLNDD</sequence>
<keyword evidence="2" id="KW-1185">Reference proteome</keyword>
<reference evidence="3" key="1">
    <citation type="submission" date="2025-08" db="UniProtKB">
        <authorList>
            <consortium name="RefSeq"/>
        </authorList>
    </citation>
    <scope>IDENTIFICATION</scope>
    <source>
        <tissue evidence="3">Whole body</tissue>
    </source>
</reference>
<organism evidence="2 3">
    <name type="scientific">Temnothorax curvispinosus</name>
    <dbReference type="NCBI Taxonomy" id="300111"/>
    <lineage>
        <taxon>Eukaryota</taxon>
        <taxon>Metazoa</taxon>
        <taxon>Ecdysozoa</taxon>
        <taxon>Arthropoda</taxon>
        <taxon>Hexapoda</taxon>
        <taxon>Insecta</taxon>
        <taxon>Pterygota</taxon>
        <taxon>Neoptera</taxon>
        <taxon>Endopterygota</taxon>
        <taxon>Hymenoptera</taxon>
        <taxon>Apocrita</taxon>
        <taxon>Aculeata</taxon>
        <taxon>Formicoidea</taxon>
        <taxon>Formicidae</taxon>
        <taxon>Myrmicinae</taxon>
        <taxon>Temnothorax</taxon>
    </lineage>
</organism>
<protein>
    <submittedName>
        <fullName evidence="3">Uncharacterized protein LOC112453886</fullName>
    </submittedName>
</protein>
<dbReference type="OrthoDB" id="7554678at2759"/>
<gene>
    <name evidence="3" type="primary">LOC112453886</name>
</gene>
<evidence type="ECO:0000313" key="3">
    <source>
        <dbReference type="RefSeq" id="XP_024870661.1"/>
    </source>
</evidence>
<evidence type="ECO:0000313" key="2">
    <source>
        <dbReference type="Proteomes" id="UP000504618"/>
    </source>
</evidence>
<feature type="transmembrane region" description="Helical" evidence="1">
    <location>
        <begin position="75"/>
        <end position="93"/>
    </location>
</feature>
<accession>A0A6J1PMV5</accession>